<dbReference type="EMBL" id="VEPZ02000937">
    <property type="protein sequence ID" value="KAE8708910.1"/>
    <property type="molecule type" value="Genomic_DNA"/>
</dbReference>
<feature type="compositionally biased region" description="Acidic residues" evidence="1">
    <location>
        <begin position="9"/>
        <end position="20"/>
    </location>
</feature>
<proteinExistence type="predicted"/>
<evidence type="ECO:0000313" key="3">
    <source>
        <dbReference type="Proteomes" id="UP000436088"/>
    </source>
</evidence>
<reference evidence="2" key="1">
    <citation type="submission" date="2019-09" db="EMBL/GenBank/DDBJ databases">
        <title>Draft genome information of white flower Hibiscus syriacus.</title>
        <authorList>
            <person name="Kim Y.-M."/>
        </authorList>
    </citation>
    <scope>NUCLEOTIDE SEQUENCE [LARGE SCALE GENOMIC DNA]</scope>
    <source>
        <strain evidence="2">YM2019G1</strain>
    </source>
</reference>
<comment type="caution">
    <text evidence="2">The sequence shown here is derived from an EMBL/GenBank/DDBJ whole genome shotgun (WGS) entry which is preliminary data.</text>
</comment>
<keyword evidence="3" id="KW-1185">Reference proteome</keyword>
<gene>
    <name evidence="2" type="ORF">F3Y22_tig00110332pilonHSYRG00525</name>
</gene>
<sequence length="96" mass="11045">MENGRFEIGEEDAEDEEVEPEPMSPASDWDSDMEKDEDLSTGFGDEEEELSRFVCQLYDLIFREGARVDIALKNALASNRKLRYCCHLPNVKQLVE</sequence>
<dbReference type="AlphaFoldDB" id="A0A6A3AVW3"/>
<feature type="region of interest" description="Disordered" evidence="1">
    <location>
        <begin position="1"/>
        <end position="44"/>
    </location>
</feature>
<evidence type="ECO:0000256" key="1">
    <source>
        <dbReference type="SAM" id="MobiDB-lite"/>
    </source>
</evidence>
<dbReference type="Proteomes" id="UP000436088">
    <property type="component" value="Unassembled WGS sequence"/>
</dbReference>
<evidence type="ECO:0000313" key="2">
    <source>
        <dbReference type="EMBL" id="KAE8708910.1"/>
    </source>
</evidence>
<name>A0A6A3AVW3_HIBSY</name>
<protein>
    <submittedName>
        <fullName evidence="2">Uncharacterized protein</fullName>
    </submittedName>
</protein>
<feature type="compositionally biased region" description="Acidic residues" evidence="1">
    <location>
        <begin position="29"/>
        <end position="44"/>
    </location>
</feature>
<organism evidence="2 3">
    <name type="scientific">Hibiscus syriacus</name>
    <name type="common">Rose of Sharon</name>
    <dbReference type="NCBI Taxonomy" id="106335"/>
    <lineage>
        <taxon>Eukaryota</taxon>
        <taxon>Viridiplantae</taxon>
        <taxon>Streptophyta</taxon>
        <taxon>Embryophyta</taxon>
        <taxon>Tracheophyta</taxon>
        <taxon>Spermatophyta</taxon>
        <taxon>Magnoliopsida</taxon>
        <taxon>eudicotyledons</taxon>
        <taxon>Gunneridae</taxon>
        <taxon>Pentapetalae</taxon>
        <taxon>rosids</taxon>
        <taxon>malvids</taxon>
        <taxon>Malvales</taxon>
        <taxon>Malvaceae</taxon>
        <taxon>Malvoideae</taxon>
        <taxon>Hibiscus</taxon>
    </lineage>
</organism>
<accession>A0A6A3AVW3</accession>